<organism evidence="1 2">
    <name type="scientific">Prunus armeniaca</name>
    <name type="common">Apricot</name>
    <name type="synonym">Armeniaca vulgaris</name>
    <dbReference type="NCBI Taxonomy" id="36596"/>
    <lineage>
        <taxon>Eukaryota</taxon>
        <taxon>Viridiplantae</taxon>
        <taxon>Streptophyta</taxon>
        <taxon>Embryophyta</taxon>
        <taxon>Tracheophyta</taxon>
        <taxon>Spermatophyta</taxon>
        <taxon>Magnoliopsida</taxon>
        <taxon>eudicotyledons</taxon>
        <taxon>Gunneridae</taxon>
        <taxon>Pentapetalae</taxon>
        <taxon>rosids</taxon>
        <taxon>fabids</taxon>
        <taxon>Rosales</taxon>
        <taxon>Rosaceae</taxon>
        <taxon>Amygdaloideae</taxon>
        <taxon>Amygdaleae</taxon>
        <taxon>Prunus</taxon>
    </lineage>
</organism>
<dbReference type="PANTHER" id="PTHR33710:SF77">
    <property type="entry name" value="DNASE I-LIKE SUPERFAMILY PROTEIN"/>
    <property type="match status" value="1"/>
</dbReference>
<dbReference type="EMBL" id="CAEKKB010000002">
    <property type="protein sequence ID" value="CAB4299634.1"/>
    <property type="molecule type" value="Genomic_DNA"/>
</dbReference>
<sequence>MTILCWNVRGLGNPRTFRALRYLLIDKKLDVIFLSETKKTIQQMVGVSAQLEAMGHFSVSRNGCAGGLALLWQHGVKVSIRSFSSGHIDAMIEGVAQTCFHFTVLELNEYLGRRYRPASQMRDFVMALEDCGLTLMKYKGYKFTWTNNRTGDDRVQLRLDRGVANAAFFQAFPGAIVHHVNSSVLDHFLVSIYFGGSYMVRWARRFMFEEMWTEVDGCTETVVQAWGEEQGDVVTKLEACQQSLLDWNESKVGHIPMQIRHIQGQLDGLKKKPQTDDVVRCQRRLTGELDILLAKEEMIWQQRSRVSWLKYGDQSTKFFHAQAKERGRRNFMQGIFNEHNVWNTSNEGVGSIFCEYFKKLFTTSGENDFSTVLAAVQPKVTREHNERLSQPFTRAELEDVLSKCFLLNLLVLMGCQLCFTSGTGM</sequence>
<dbReference type="Proteomes" id="UP000507245">
    <property type="component" value="Unassembled WGS sequence"/>
</dbReference>
<dbReference type="OrthoDB" id="1194564at2759"/>
<reference evidence="2" key="1">
    <citation type="journal article" date="2020" name="Genome Biol.">
        <title>Gamete binning: chromosome-level and haplotype-resolved genome assembly enabled by high-throughput single-cell sequencing of gamete genomes.</title>
        <authorList>
            <person name="Campoy J.A."/>
            <person name="Sun H."/>
            <person name="Goel M."/>
            <person name="Jiao W.-B."/>
            <person name="Folz-Donahue K."/>
            <person name="Wang N."/>
            <person name="Rubio M."/>
            <person name="Liu C."/>
            <person name="Kukat C."/>
            <person name="Ruiz D."/>
            <person name="Huettel B."/>
            <person name="Schneeberger K."/>
        </authorList>
    </citation>
    <scope>NUCLEOTIDE SEQUENCE [LARGE SCALE GENOMIC DNA]</scope>
    <source>
        <strain evidence="2">cv. Rojo Pasion</strain>
    </source>
</reference>
<protein>
    <recommendedName>
        <fullName evidence="3">Endonuclease/exonuclease/phosphatase domain-containing protein</fullName>
    </recommendedName>
</protein>
<evidence type="ECO:0008006" key="3">
    <source>
        <dbReference type="Google" id="ProtNLM"/>
    </source>
</evidence>
<dbReference type="Gene3D" id="3.60.10.10">
    <property type="entry name" value="Endonuclease/exonuclease/phosphatase"/>
    <property type="match status" value="1"/>
</dbReference>
<dbReference type="SUPFAM" id="SSF56219">
    <property type="entry name" value="DNase I-like"/>
    <property type="match status" value="1"/>
</dbReference>
<gene>
    <name evidence="1" type="ORF">ORAREDHAP_LOCUS14226</name>
</gene>
<keyword evidence="2" id="KW-1185">Reference proteome</keyword>
<dbReference type="AlphaFoldDB" id="A0A6J5WJZ2"/>
<dbReference type="PANTHER" id="PTHR33710">
    <property type="entry name" value="BNAC02G09200D PROTEIN"/>
    <property type="match status" value="1"/>
</dbReference>
<accession>A0A6J5WJZ2</accession>
<name>A0A6J5WJZ2_PRUAR</name>
<dbReference type="InterPro" id="IPR036691">
    <property type="entry name" value="Endo/exonu/phosph_ase_sf"/>
</dbReference>
<proteinExistence type="predicted"/>
<evidence type="ECO:0000313" key="2">
    <source>
        <dbReference type="Proteomes" id="UP000507245"/>
    </source>
</evidence>
<evidence type="ECO:0000313" key="1">
    <source>
        <dbReference type="EMBL" id="CAB4299634.1"/>
    </source>
</evidence>